<feature type="transmembrane region" description="Helical" evidence="1">
    <location>
        <begin position="96"/>
        <end position="115"/>
    </location>
</feature>
<feature type="transmembrane region" description="Helical" evidence="1">
    <location>
        <begin position="121"/>
        <end position="138"/>
    </location>
</feature>
<reference evidence="3 4" key="1">
    <citation type="journal article" date="2016" name="Int. J. Syst. Evol. Microbiol.">
        <title>Agromyces aureus sp. nov., isolated from the rhizosphere of Salix caprea L. grown in a heavy-metal-contaminated soil.</title>
        <authorList>
            <person name="Corretto E."/>
            <person name="Antonielli L."/>
            <person name="Sessitsch A."/>
            <person name="Compant S."/>
            <person name="Gorfer M."/>
            <person name="Kuffner M."/>
            <person name="Brader G."/>
        </authorList>
    </citation>
    <scope>NUCLEOTIDE SEQUENCE [LARGE SCALE GENOMIC DNA]</scope>
    <source>
        <strain evidence="3 4">AR33</strain>
    </source>
</reference>
<feature type="domain" description="DUF7144" evidence="2">
    <location>
        <begin position="26"/>
        <end position="138"/>
    </location>
</feature>
<dbReference type="KEGG" id="agy:ATC03_16030"/>
<accession>A0A191WIA3</accession>
<dbReference type="InterPro" id="IPR055568">
    <property type="entry name" value="DUF7144"/>
</dbReference>
<reference evidence="4" key="2">
    <citation type="submission" date="2016-01" db="EMBL/GenBank/DDBJ databases">
        <title>Complete genome sequence of Agromyces aureus AR33T and comparison with related organisms.</title>
        <authorList>
            <person name="Corretto E."/>
            <person name="Antonielli L."/>
            <person name="Sessitsch A."/>
            <person name="Brader G."/>
        </authorList>
    </citation>
    <scope>NUCLEOTIDE SEQUENCE [LARGE SCALE GENOMIC DNA]</scope>
    <source>
        <strain evidence="4">AR33</strain>
    </source>
</reference>
<keyword evidence="1" id="KW-0812">Transmembrane</keyword>
<evidence type="ECO:0000313" key="3">
    <source>
        <dbReference type="EMBL" id="ANJ27991.1"/>
    </source>
</evidence>
<evidence type="ECO:0000313" key="4">
    <source>
        <dbReference type="Proteomes" id="UP000078437"/>
    </source>
</evidence>
<gene>
    <name evidence="3" type="ORF">ATC03_16030</name>
</gene>
<protein>
    <recommendedName>
        <fullName evidence="2">DUF7144 domain-containing protein</fullName>
    </recommendedName>
</protein>
<evidence type="ECO:0000256" key="1">
    <source>
        <dbReference type="SAM" id="Phobius"/>
    </source>
</evidence>
<keyword evidence="4" id="KW-1185">Reference proteome</keyword>
<evidence type="ECO:0000259" key="2">
    <source>
        <dbReference type="Pfam" id="PF23636"/>
    </source>
</evidence>
<feature type="transmembrane region" description="Helical" evidence="1">
    <location>
        <begin position="66"/>
        <end position="89"/>
    </location>
</feature>
<dbReference type="Proteomes" id="UP000078437">
    <property type="component" value="Chromosome"/>
</dbReference>
<feature type="transmembrane region" description="Helical" evidence="1">
    <location>
        <begin position="24"/>
        <end position="46"/>
    </location>
</feature>
<dbReference type="STRING" id="453304.ATC03_16030"/>
<dbReference type="EMBL" id="CP013979">
    <property type="protein sequence ID" value="ANJ27991.1"/>
    <property type="molecule type" value="Genomic_DNA"/>
</dbReference>
<dbReference type="AlphaFoldDB" id="A0A191WIA3"/>
<sequence>MKPVVAVRPGGGGSTMAQNTARPAGVTIVAIIAWISGAIDIVVGTIQFFQASAIAVDPQWGGAGAVYTAAIVSIILGLITVIVAGGLLSGNTAARLIITVVMVFSLISSLFIAVANLGNPVGEWLSILVTFIGLMLLWSKKASAFFNS</sequence>
<proteinExistence type="predicted"/>
<dbReference type="Pfam" id="PF23636">
    <property type="entry name" value="DUF7144"/>
    <property type="match status" value="1"/>
</dbReference>
<keyword evidence="1" id="KW-1133">Transmembrane helix</keyword>
<organism evidence="3 4">
    <name type="scientific">Agromyces aureus</name>
    <dbReference type="NCBI Taxonomy" id="453304"/>
    <lineage>
        <taxon>Bacteria</taxon>
        <taxon>Bacillati</taxon>
        <taxon>Actinomycetota</taxon>
        <taxon>Actinomycetes</taxon>
        <taxon>Micrococcales</taxon>
        <taxon>Microbacteriaceae</taxon>
        <taxon>Agromyces</taxon>
    </lineage>
</organism>
<name>A0A191WIA3_9MICO</name>
<keyword evidence="1" id="KW-0472">Membrane</keyword>